<reference evidence="1 2" key="1">
    <citation type="submission" date="2021-10" db="EMBL/GenBank/DDBJ databases">
        <title>Draft genome of Aestuariibacter halophilus JC2043.</title>
        <authorList>
            <person name="Emsley S.A."/>
            <person name="Pfannmuller K.M."/>
            <person name="Ushijima B."/>
            <person name="Saw J.H."/>
            <person name="Videau P."/>
        </authorList>
    </citation>
    <scope>NUCLEOTIDE SEQUENCE [LARGE SCALE GENOMIC DNA]</scope>
    <source>
        <strain evidence="1 2">JC2043</strain>
    </source>
</reference>
<proteinExistence type="predicted"/>
<organism evidence="1 2">
    <name type="scientific">Fluctibacter halophilus</name>
    <dbReference type="NCBI Taxonomy" id="226011"/>
    <lineage>
        <taxon>Bacteria</taxon>
        <taxon>Pseudomonadati</taxon>
        <taxon>Pseudomonadota</taxon>
        <taxon>Gammaproteobacteria</taxon>
        <taxon>Alteromonadales</taxon>
        <taxon>Alteromonadaceae</taxon>
        <taxon>Fluctibacter</taxon>
    </lineage>
</organism>
<sequence>MSTMVSAITFYTDVDLPASRLAAWRLQQALSSLGYCLNVEQLSSRRSLQMANDKPAGELVRVASIHTLQPEFTHNLLRLEVPTVEVGIYRIKPLALIPLNGRFAIPQGAFILAQRYPQAMQVDGIARMMELLRRQRVDYVYTLSLTQDEVQQQIGLDGQWVIESVARIPLYSYLNVRHRALVGPLSEALRIAQHQVAPSPLPAFPQQCGALGSVPADQS</sequence>
<protein>
    <submittedName>
        <fullName evidence="1">Uncharacterized protein</fullName>
    </submittedName>
</protein>
<dbReference type="Proteomes" id="UP001520878">
    <property type="component" value="Unassembled WGS sequence"/>
</dbReference>
<accession>A0ABS8G793</accession>
<dbReference type="EMBL" id="JAJEWP010000002">
    <property type="protein sequence ID" value="MCC2616462.1"/>
    <property type="molecule type" value="Genomic_DNA"/>
</dbReference>
<dbReference type="RefSeq" id="WP_229159786.1">
    <property type="nucleotide sequence ID" value="NZ_JAJEWP010000002.1"/>
</dbReference>
<comment type="caution">
    <text evidence="1">The sequence shown here is derived from an EMBL/GenBank/DDBJ whole genome shotgun (WGS) entry which is preliminary data.</text>
</comment>
<gene>
    <name evidence="1" type="ORF">LJ739_09440</name>
</gene>
<name>A0ABS8G793_9ALTE</name>
<evidence type="ECO:0000313" key="2">
    <source>
        <dbReference type="Proteomes" id="UP001520878"/>
    </source>
</evidence>
<evidence type="ECO:0000313" key="1">
    <source>
        <dbReference type="EMBL" id="MCC2616462.1"/>
    </source>
</evidence>
<keyword evidence="2" id="KW-1185">Reference proteome</keyword>